<feature type="compositionally biased region" description="Low complexity" evidence="1">
    <location>
        <begin position="525"/>
        <end position="534"/>
    </location>
</feature>
<dbReference type="AlphaFoldDB" id="A0AAE0ICU1"/>
<reference evidence="3" key="1">
    <citation type="journal article" date="2023" name="Mol. Phylogenet. Evol.">
        <title>Genome-scale phylogeny and comparative genomics of the fungal order Sordariales.</title>
        <authorList>
            <person name="Hensen N."/>
            <person name="Bonometti L."/>
            <person name="Westerberg I."/>
            <person name="Brannstrom I.O."/>
            <person name="Guillou S."/>
            <person name="Cros-Aarteil S."/>
            <person name="Calhoun S."/>
            <person name="Haridas S."/>
            <person name="Kuo A."/>
            <person name="Mondo S."/>
            <person name="Pangilinan J."/>
            <person name="Riley R."/>
            <person name="LaButti K."/>
            <person name="Andreopoulos B."/>
            <person name="Lipzen A."/>
            <person name="Chen C."/>
            <person name="Yan M."/>
            <person name="Daum C."/>
            <person name="Ng V."/>
            <person name="Clum A."/>
            <person name="Steindorff A."/>
            <person name="Ohm R.A."/>
            <person name="Martin F."/>
            <person name="Silar P."/>
            <person name="Natvig D.O."/>
            <person name="Lalanne C."/>
            <person name="Gautier V."/>
            <person name="Ament-Velasquez S.L."/>
            <person name="Kruys A."/>
            <person name="Hutchinson M.I."/>
            <person name="Powell A.J."/>
            <person name="Barry K."/>
            <person name="Miller A.N."/>
            <person name="Grigoriev I.V."/>
            <person name="Debuchy R."/>
            <person name="Gladieux P."/>
            <person name="Hiltunen Thoren M."/>
            <person name="Johannesson H."/>
        </authorList>
    </citation>
    <scope>NUCLEOTIDE SEQUENCE</scope>
    <source>
        <strain evidence="3">CBS 118394</strain>
    </source>
</reference>
<organism evidence="3 4">
    <name type="scientific">Apodospora peruviana</name>
    <dbReference type="NCBI Taxonomy" id="516989"/>
    <lineage>
        <taxon>Eukaryota</taxon>
        <taxon>Fungi</taxon>
        <taxon>Dikarya</taxon>
        <taxon>Ascomycota</taxon>
        <taxon>Pezizomycotina</taxon>
        <taxon>Sordariomycetes</taxon>
        <taxon>Sordariomycetidae</taxon>
        <taxon>Sordariales</taxon>
        <taxon>Lasiosphaeriaceae</taxon>
        <taxon>Apodospora</taxon>
    </lineage>
</organism>
<evidence type="ECO:0000313" key="3">
    <source>
        <dbReference type="EMBL" id="KAK3322613.1"/>
    </source>
</evidence>
<feature type="compositionally biased region" description="Basic and acidic residues" evidence="1">
    <location>
        <begin position="200"/>
        <end position="213"/>
    </location>
</feature>
<reference evidence="3" key="2">
    <citation type="submission" date="2023-06" db="EMBL/GenBank/DDBJ databases">
        <authorList>
            <consortium name="Lawrence Berkeley National Laboratory"/>
            <person name="Haridas S."/>
            <person name="Hensen N."/>
            <person name="Bonometti L."/>
            <person name="Westerberg I."/>
            <person name="Brannstrom I.O."/>
            <person name="Guillou S."/>
            <person name="Cros-Aarteil S."/>
            <person name="Calhoun S."/>
            <person name="Kuo A."/>
            <person name="Mondo S."/>
            <person name="Pangilinan J."/>
            <person name="Riley R."/>
            <person name="Labutti K."/>
            <person name="Andreopoulos B."/>
            <person name="Lipzen A."/>
            <person name="Chen C."/>
            <person name="Yanf M."/>
            <person name="Daum C."/>
            <person name="Ng V."/>
            <person name="Clum A."/>
            <person name="Steindorff A."/>
            <person name="Ohm R."/>
            <person name="Martin F."/>
            <person name="Silar P."/>
            <person name="Natvig D."/>
            <person name="Lalanne C."/>
            <person name="Gautier V."/>
            <person name="Ament-Velasquez S.L."/>
            <person name="Kruys A."/>
            <person name="Hutchinson M.I."/>
            <person name="Powell A.J."/>
            <person name="Barry K."/>
            <person name="Miller A.N."/>
            <person name="Grigoriev I.V."/>
            <person name="Debuchy R."/>
            <person name="Gladieux P."/>
            <person name="Thoren M.H."/>
            <person name="Johannesson H."/>
        </authorList>
    </citation>
    <scope>NUCLEOTIDE SEQUENCE</scope>
    <source>
        <strain evidence="3">CBS 118394</strain>
    </source>
</reference>
<keyword evidence="2" id="KW-1133">Transmembrane helix</keyword>
<proteinExistence type="predicted"/>
<evidence type="ECO:0000256" key="1">
    <source>
        <dbReference type="SAM" id="MobiDB-lite"/>
    </source>
</evidence>
<feature type="region of interest" description="Disordered" evidence="1">
    <location>
        <begin position="511"/>
        <end position="547"/>
    </location>
</feature>
<feature type="transmembrane region" description="Helical" evidence="2">
    <location>
        <begin position="160"/>
        <end position="182"/>
    </location>
</feature>
<feature type="region of interest" description="Disordered" evidence="1">
    <location>
        <begin position="123"/>
        <end position="150"/>
    </location>
</feature>
<comment type="caution">
    <text evidence="3">The sequence shown here is derived from an EMBL/GenBank/DDBJ whole genome shotgun (WGS) entry which is preliminary data.</text>
</comment>
<gene>
    <name evidence="3" type="ORF">B0H66DRAFT_574740</name>
</gene>
<feature type="compositionally biased region" description="Low complexity" evidence="1">
    <location>
        <begin position="128"/>
        <end position="143"/>
    </location>
</feature>
<dbReference type="Proteomes" id="UP001283341">
    <property type="component" value="Unassembled WGS sequence"/>
</dbReference>
<accession>A0AAE0ICU1</accession>
<keyword evidence="2" id="KW-0472">Membrane</keyword>
<keyword evidence="2" id="KW-0812">Transmembrane</keyword>
<name>A0AAE0ICU1_9PEZI</name>
<evidence type="ECO:0000256" key="2">
    <source>
        <dbReference type="SAM" id="Phobius"/>
    </source>
</evidence>
<sequence length="596" mass="64839">MTNRNSSTEPFLRPGRPEPLQAINRLSACAVDFLFPTGQNLEFHHLDSLNVTYRSSLANPTLSCWCGEPGQQATEQFRVNNASPFHGSVVVLLNFSPTAPCWFELESDDTGACRDQSTKFALSPKQPALSTTTPATTATDAVASETPQGGGESLNLGARVALAIGITLACLAVGAMAAFLYFRRRKKHQEASLAGAIIDHDRRHGRKGPEKPLSRNFSTSVASERSDQPLYPIQPVFDGYPGSMGYDDVRSLDSGSHGHSPVAPAHSPTFSQNTQFWGGSEPRSEQRFYTGRDELTAARLNSNSASVVTSYGPNPVTPTLTPRASSRADLNVRAGTISIDSREEIPPMPGIMPEYINYSIPPPSSNPRIEISTPQPPSPPRKPAPPIVVSYGPNRVTPTPAVHSPTVPLDDAIVKRRVIQSNTVARPFPQPISRENSWEAEDELLMAASTQGPLPPYASTEDFYAMEKGAIRRIAEPQAQAELPPTKDGYYHDMTDIVEYELQGASLEHEPQLPYDPYRSRFPENGAGPSNANGNVGGNGSSASGWREIDEQKFLLDDAEIREMKERAKRLAREKKEKAGESYDLGEGSVRSGSSR</sequence>
<feature type="region of interest" description="Disordered" evidence="1">
    <location>
        <begin position="568"/>
        <end position="596"/>
    </location>
</feature>
<feature type="compositionally biased region" description="Basic and acidic residues" evidence="1">
    <location>
        <begin position="568"/>
        <end position="581"/>
    </location>
</feature>
<protein>
    <submittedName>
        <fullName evidence="3">Uncharacterized protein</fullName>
    </submittedName>
</protein>
<feature type="compositionally biased region" description="Pro residues" evidence="1">
    <location>
        <begin position="374"/>
        <end position="384"/>
    </location>
</feature>
<dbReference type="EMBL" id="JAUEDM010000003">
    <property type="protein sequence ID" value="KAK3322613.1"/>
    <property type="molecule type" value="Genomic_DNA"/>
</dbReference>
<keyword evidence="4" id="KW-1185">Reference proteome</keyword>
<feature type="region of interest" description="Disordered" evidence="1">
    <location>
        <begin position="200"/>
        <end position="233"/>
    </location>
</feature>
<feature type="region of interest" description="Disordered" evidence="1">
    <location>
        <begin position="362"/>
        <end position="384"/>
    </location>
</feature>
<evidence type="ECO:0000313" key="4">
    <source>
        <dbReference type="Proteomes" id="UP001283341"/>
    </source>
</evidence>